<evidence type="ECO:0000256" key="6">
    <source>
        <dbReference type="ARBA" id="ARBA00022990"/>
    </source>
</evidence>
<protein>
    <recommendedName>
        <fullName evidence="3">Neurofilament light polypeptide</fullName>
    </recommendedName>
    <alternativeName>
        <fullName evidence="10">Neurofilament triplet L protein</fullName>
    </alternativeName>
</protein>
<dbReference type="FunFam" id="1.20.5.1160:FF:000001">
    <property type="entry name" value="Keratin type II"/>
    <property type="match status" value="1"/>
</dbReference>
<dbReference type="GO" id="GO:2000672">
    <property type="term" value="P:negative regulation of motor neuron apoptotic process"/>
    <property type="evidence" value="ECO:0007669"/>
    <property type="project" value="Ensembl"/>
</dbReference>
<feature type="compositionally biased region" description="Basic and acidic residues" evidence="16">
    <location>
        <begin position="422"/>
        <end position="434"/>
    </location>
</feature>
<dbReference type="GO" id="GO:0031594">
    <property type="term" value="C:neuromuscular junction"/>
    <property type="evidence" value="ECO:0007669"/>
    <property type="project" value="Ensembl"/>
</dbReference>
<dbReference type="SMART" id="SM01391">
    <property type="entry name" value="Filament"/>
    <property type="match status" value="1"/>
</dbReference>
<evidence type="ECO:0000256" key="11">
    <source>
        <dbReference type="ARBA" id="ARBA00046027"/>
    </source>
</evidence>
<feature type="compositionally biased region" description="Acidic residues" evidence="16">
    <location>
        <begin position="482"/>
        <end position="497"/>
    </location>
</feature>
<dbReference type="GO" id="GO:1904115">
    <property type="term" value="C:axon cytoplasm"/>
    <property type="evidence" value="ECO:0007669"/>
    <property type="project" value="GOC"/>
</dbReference>
<evidence type="ECO:0000256" key="4">
    <source>
        <dbReference type="ARBA" id="ARBA00022490"/>
    </source>
</evidence>
<dbReference type="GO" id="GO:0030674">
    <property type="term" value="F:protein-macromolecule adaptor activity"/>
    <property type="evidence" value="ECO:0007669"/>
    <property type="project" value="Ensembl"/>
</dbReference>
<dbReference type="GO" id="GO:0008089">
    <property type="term" value="P:anterograde axonal transport"/>
    <property type="evidence" value="ECO:0007669"/>
    <property type="project" value="Ensembl"/>
</dbReference>
<evidence type="ECO:0000256" key="3">
    <source>
        <dbReference type="ARBA" id="ARBA00019275"/>
    </source>
</evidence>
<dbReference type="Gene3D" id="1.20.5.1160">
    <property type="entry name" value="Vasodilator-stimulated phosphoprotein"/>
    <property type="match status" value="1"/>
</dbReference>
<dbReference type="GO" id="GO:0099182">
    <property type="term" value="C:presynaptic intermediate filament cytoskeleton"/>
    <property type="evidence" value="ECO:0007669"/>
    <property type="project" value="Ensembl"/>
</dbReference>
<evidence type="ECO:0000256" key="15">
    <source>
        <dbReference type="SAM" id="Coils"/>
    </source>
</evidence>
<evidence type="ECO:0000256" key="13">
    <source>
        <dbReference type="ARBA" id="ARBA00061646"/>
    </source>
</evidence>
<evidence type="ECO:0000256" key="2">
    <source>
        <dbReference type="ARBA" id="ARBA00004489"/>
    </source>
</evidence>
<dbReference type="PRINTS" id="PR01248">
    <property type="entry name" value="TYPE1KERATIN"/>
</dbReference>
<comment type="subunit">
    <text evidence="12">Forms homodimers (in vitro). Forms heterodimers with NEFH or NEFM; which can further hetero-oligomerize (in vitro). Forms heterodimers with INA (in vitro). Interacts with ARHGEF28. Interacts with TRIM2.</text>
</comment>
<dbReference type="GO" id="GO:0000226">
    <property type="term" value="P:microtubule cytoskeleton organization"/>
    <property type="evidence" value="ECO:0007669"/>
    <property type="project" value="Ensembl"/>
</dbReference>
<evidence type="ECO:0000256" key="16">
    <source>
        <dbReference type="SAM" id="MobiDB-lite"/>
    </source>
</evidence>
<dbReference type="Gene3D" id="1.20.5.500">
    <property type="entry name" value="Single helix bin"/>
    <property type="match status" value="1"/>
</dbReference>
<evidence type="ECO:0000259" key="17">
    <source>
        <dbReference type="PROSITE" id="PS51842"/>
    </source>
</evidence>
<dbReference type="GO" id="GO:0099170">
    <property type="term" value="P:postsynaptic modulation of chemical synaptic transmission"/>
    <property type="evidence" value="ECO:0007669"/>
    <property type="project" value="Ensembl"/>
</dbReference>
<dbReference type="GO" id="GO:0098981">
    <property type="term" value="C:cholinergic synapse"/>
    <property type="evidence" value="ECO:0007669"/>
    <property type="project" value="Ensembl"/>
</dbReference>
<feature type="coiled-coil region" evidence="15">
    <location>
        <begin position="94"/>
        <end position="238"/>
    </location>
</feature>
<dbReference type="InterPro" id="IPR006821">
    <property type="entry name" value="Intermed_filament_DNA-bd"/>
</dbReference>
<dbReference type="Pfam" id="PF04732">
    <property type="entry name" value="Filament_head"/>
    <property type="match status" value="1"/>
</dbReference>
<dbReference type="GO" id="GO:0090128">
    <property type="term" value="P:regulation of synapse maturation"/>
    <property type="evidence" value="ECO:0007669"/>
    <property type="project" value="Ensembl"/>
</dbReference>
<dbReference type="GO" id="GO:0099184">
    <property type="term" value="F:structural constituent of postsynaptic intermediate filament cytoskeleton"/>
    <property type="evidence" value="ECO:0007669"/>
    <property type="project" value="Ensembl"/>
</dbReference>
<evidence type="ECO:0000256" key="8">
    <source>
        <dbReference type="ARBA" id="ARBA00023212"/>
    </source>
</evidence>
<dbReference type="Gene3D" id="1.20.5.170">
    <property type="match status" value="1"/>
</dbReference>
<dbReference type="GO" id="GO:0008090">
    <property type="term" value="P:retrograde axonal transport"/>
    <property type="evidence" value="ECO:0007669"/>
    <property type="project" value="Ensembl"/>
</dbReference>
<feature type="domain" description="IF rod" evidence="17">
    <location>
        <begin position="90"/>
        <end position="360"/>
    </location>
</feature>
<evidence type="ECO:0000256" key="14">
    <source>
        <dbReference type="RuleBase" id="RU000685"/>
    </source>
</evidence>
<dbReference type="GO" id="GO:0031133">
    <property type="term" value="P:regulation of axon diameter"/>
    <property type="evidence" value="ECO:0007669"/>
    <property type="project" value="Ensembl"/>
</dbReference>
<dbReference type="FunFam" id="1.20.5.170:FF:000002">
    <property type="entry name" value="Type I keratin KA11"/>
    <property type="match status" value="1"/>
</dbReference>
<sequence length="504" mass="57147">MSSFTYEPYYSTSYKRRYVETPRVHISSVRSGYSTARSAYSSYSAPVSSSLSVRRSYSSSSSSLMPSLESLDLSQVAAISNDLKSIRTQEKAQLQDLNDRFASFIERVHELEQQNKVLEAELLREGLEETLRNLQARYEEEMLSREDAERLMEARKGADEAALARAELEKRIDSLMDEISFLKKVHEEEIAELQAQIQYAQISVEMDVSTKPDLSAALKDIRAQYEKLAAKNMQNAEEWFKSRFTVLTESAAKNTDAVRAAKDEVSESRRLLKAKTLEIEACRGMNEALEKQLQELEDKQNADISAMQDTINKLENELRTTKSEMARYLKEYQDLLNVKMALDIEIAAYRKLLEGEETRLSFTSVGSITSGYTQSSQVFGRSAYGGLQTSSYLMSARSFPTYYTSHVQEEQIEVEETIEAAKAEEAKDEPRSEGEAEEEEKEKEEAEQEEGAEEEEAAKEESEEAKEEGEEGGEGKEGEETKEAEEEEKKDEGAEEEQATKKKD</sequence>
<dbReference type="GO" id="GO:0099160">
    <property type="term" value="C:postsynaptic intermediate filament cytoskeleton"/>
    <property type="evidence" value="ECO:0007669"/>
    <property type="project" value="Ensembl"/>
</dbReference>
<dbReference type="eggNOG" id="ENOG502QSXY">
    <property type="taxonomic scope" value="Eukaryota"/>
</dbReference>
<dbReference type="GO" id="GO:0007409">
    <property type="term" value="P:axonogenesis"/>
    <property type="evidence" value="ECO:0007669"/>
    <property type="project" value="Ensembl"/>
</dbReference>
<name>G3U6E7_LOXAF</name>
<dbReference type="Pfam" id="PF00038">
    <property type="entry name" value="Filament"/>
    <property type="match status" value="2"/>
</dbReference>
<dbReference type="AlphaFoldDB" id="G3U6E7"/>
<dbReference type="InParanoid" id="G3U6E7"/>
<keyword evidence="7 15" id="KW-0175">Coiled coil</keyword>
<evidence type="ECO:0000256" key="5">
    <source>
        <dbReference type="ARBA" id="ARBA00022754"/>
    </source>
</evidence>
<dbReference type="SUPFAM" id="SSF64593">
    <property type="entry name" value="Intermediate filament protein, coiled coil region"/>
    <property type="match status" value="2"/>
</dbReference>
<dbReference type="InterPro" id="IPR039008">
    <property type="entry name" value="IF_rod_dom"/>
</dbReference>
<evidence type="ECO:0000313" key="19">
    <source>
        <dbReference type="Proteomes" id="UP000007646"/>
    </source>
</evidence>
<gene>
    <name evidence="18" type="primary">NEFL</name>
</gene>
<dbReference type="GO" id="GO:0019896">
    <property type="term" value="P:axonal transport of mitochondrion"/>
    <property type="evidence" value="ECO:0007669"/>
    <property type="project" value="Ensembl"/>
</dbReference>
<keyword evidence="6" id="KW-0007">Acetylation</keyword>
<organism evidence="18 19">
    <name type="scientific">Loxodonta africana</name>
    <name type="common">African elephant</name>
    <dbReference type="NCBI Taxonomy" id="9785"/>
    <lineage>
        <taxon>Eukaryota</taxon>
        <taxon>Metazoa</taxon>
        <taxon>Chordata</taxon>
        <taxon>Craniata</taxon>
        <taxon>Vertebrata</taxon>
        <taxon>Euteleostomi</taxon>
        <taxon>Mammalia</taxon>
        <taxon>Eutheria</taxon>
        <taxon>Afrotheria</taxon>
        <taxon>Proboscidea</taxon>
        <taxon>Elephantidae</taxon>
        <taxon>Loxodonta</taxon>
    </lineage>
</organism>
<dbReference type="FunFam" id="1.20.5.500:FF:000001">
    <property type="entry name" value="Type II keratin 23"/>
    <property type="match status" value="1"/>
</dbReference>
<feature type="coiled-coil region" evidence="15">
    <location>
        <begin position="272"/>
        <end position="338"/>
    </location>
</feature>
<dbReference type="GeneTree" id="ENSGT00940000156208"/>
<evidence type="ECO:0000256" key="9">
    <source>
        <dbReference type="ARBA" id="ARBA00023273"/>
    </source>
</evidence>
<dbReference type="HOGENOM" id="CLU_012560_7_3_1"/>
<keyword evidence="9" id="KW-0966">Cell projection</keyword>
<dbReference type="GO" id="GO:0050772">
    <property type="term" value="P:positive regulation of axonogenesis"/>
    <property type="evidence" value="ECO:0007669"/>
    <property type="project" value="Ensembl"/>
</dbReference>
<dbReference type="GO" id="GO:0097049">
    <property type="term" value="P:motor neuron apoptotic process"/>
    <property type="evidence" value="ECO:0007669"/>
    <property type="project" value="Ensembl"/>
</dbReference>
<dbReference type="FunCoup" id="G3U6E7">
    <property type="interactions" value="34"/>
</dbReference>
<dbReference type="GO" id="GO:0014012">
    <property type="term" value="P:peripheral nervous system axon regeneration"/>
    <property type="evidence" value="ECO:0007669"/>
    <property type="project" value="Ensembl"/>
</dbReference>
<reference evidence="18 19" key="1">
    <citation type="submission" date="2009-06" db="EMBL/GenBank/DDBJ databases">
        <title>The Genome Sequence of Loxodonta africana (African elephant).</title>
        <authorList>
            <person name="Di Palma F."/>
            <person name="Heiman D."/>
            <person name="Young S."/>
            <person name="Johnson J."/>
            <person name="Lander E.S."/>
            <person name="Lindblad-Toh K."/>
        </authorList>
    </citation>
    <scope>NUCLEOTIDE SEQUENCE [LARGE SCALE GENOMIC DNA]</scope>
    <source>
        <strain evidence="18 19">Isolate ISIS603380</strain>
    </source>
</reference>
<dbReference type="STRING" id="9785.ENSLAFP00000023405"/>
<keyword evidence="4" id="KW-0963">Cytoplasm</keyword>
<dbReference type="GO" id="GO:0042802">
    <property type="term" value="F:identical protein binding"/>
    <property type="evidence" value="ECO:0007669"/>
    <property type="project" value="Ensembl"/>
</dbReference>
<feature type="compositionally biased region" description="Acidic residues" evidence="16">
    <location>
        <begin position="435"/>
        <end position="472"/>
    </location>
</feature>
<feature type="region of interest" description="Disordered" evidence="16">
    <location>
        <begin position="422"/>
        <end position="504"/>
    </location>
</feature>
<dbReference type="PROSITE" id="PS51842">
    <property type="entry name" value="IF_ROD_2"/>
    <property type="match status" value="1"/>
</dbReference>
<dbReference type="OMA" id="YKRRYME"/>
<reference evidence="18" key="2">
    <citation type="submission" date="2025-08" db="UniProtKB">
        <authorList>
            <consortium name="Ensembl"/>
        </authorList>
    </citation>
    <scope>IDENTIFICATION</scope>
    <source>
        <strain evidence="18">Isolate ISIS603380</strain>
    </source>
</reference>
<dbReference type="GO" id="GO:0033693">
    <property type="term" value="P:neurofilament bundle assembly"/>
    <property type="evidence" value="ECO:0007669"/>
    <property type="project" value="Ensembl"/>
</dbReference>
<evidence type="ECO:0000256" key="7">
    <source>
        <dbReference type="ARBA" id="ARBA00023054"/>
    </source>
</evidence>
<keyword evidence="5 14" id="KW-0403">Intermediate filament</keyword>
<dbReference type="GO" id="GO:0005883">
    <property type="term" value="C:neurofilament"/>
    <property type="evidence" value="ECO:0007669"/>
    <property type="project" value="Ensembl"/>
</dbReference>
<dbReference type="PROSITE" id="PS00226">
    <property type="entry name" value="IF_ROD_1"/>
    <property type="match status" value="1"/>
</dbReference>
<evidence type="ECO:0000256" key="10">
    <source>
        <dbReference type="ARBA" id="ARBA00033132"/>
    </source>
</evidence>
<evidence type="ECO:0000256" key="1">
    <source>
        <dbReference type="ARBA" id="ARBA00004245"/>
    </source>
</evidence>
<dbReference type="GO" id="GO:0040011">
    <property type="term" value="P:locomotion"/>
    <property type="evidence" value="ECO:0007669"/>
    <property type="project" value="Ensembl"/>
</dbReference>
<evidence type="ECO:0000256" key="12">
    <source>
        <dbReference type="ARBA" id="ARBA00046817"/>
    </source>
</evidence>
<dbReference type="InterPro" id="IPR018039">
    <property type="entry name" value="IF_conserved"/>
</dbReference>
<proteinExistence type="inferred from homology"/>
<comment type="function">
    <text evidence="11">Neurofilaments usually contain three intermediate filament proteins: NEFL, NEFM, and NEFH which are involved in the maintenance of neuronal caliber. May additionally cooperate with the neuronal intermediate filament proteins PRPH and INA to form neuronal filamentous networks.</text>
</comment>
<dbReference type="InterPro" id="IPR050405">
    <property type="entry name" value="Intermediate_filament"/>
</dbReference>
<evidence type="ECO:0000313" key="18">
    <source>
        <dbReference type="Ensembl" id="ENSLAFP00000023405.1"/>
    </source>
</evidence>
<dbReference type="PANTHER" id="PTHR45652">
    <property type="entry name" value="GLIAL FIBRILLARY ACIDIC PROTEIN"/>
    <property type="match status" value="1"/>
</dbReference>
<reference evidence="18" key="3">
    <citation type="submission" date="2025-09" db="UniProtKB">
        <authorList>
            <consortium name="Ensembl"/>
        </authorList>
    </citation>
    <scope>IDENTIFICATION</scope>
    <source>
        <strain evidence="18">Isolate ISIS603380</strain>
    </source>
</reference>
<keyword evidence="19" id="KW-1185">Reference proteome</keyword>
<dbReference type="GO" id="GO:0060052">
    <property type="term" value="P:neurofilament cytoskeleton organization"/>
    <property type="evidence" value="ECO:0007669"/>
    <property type="project" value="Ensembl"/>
</dbReference>
<dbReference type="GO" id="GO:0050885">
    <property type="term" value="P:neuromuscular process controlling balance"/>
    <property type="evidence" value="ECO:0007669"/>
    <property type="project" value="Ensembl"/>
</dbReference>
<dbReference type="InterPro" id="IPR002957">
    <property type="entry name" value="Keratin_I"/>
</dbReference>
<dbReference type="Ensembl" id="ENSLAFT00000034990.1">
    <property type="protein sequence ID" value="ENSLAFP00000023405.1"/>
    <property type="gene ID" value="ENSLAFG00000026910.1"/>
</dbReference>
<dbReference type="GO" id="GO:0098685">
    <property type="term" value="C:Schaffer collateral - CA1 synapse"/>
    <property type="evidence" value="ECO:0007669"/>
    <property type="project" value="Ensembl"/>
</dbReference>
<keyword evidence="8" id="KW-0206">Cytoskeleton</keyword>
<dbReference type="GO" id="GO:0015631">
    <property type="term" value="F:tubulin binding"/>
    <property type="evidence" value="ECO:0007669"/>
    <property type="project" value="Ensembl"/>
</dbReference>
<dbReference type="PANTHER" id="PTHR45652:SF8">
    <property type="entry name" value="NEUROFILAMENT LIGHT POLYPEPTIDE"/>
    <property type="match status" value="1"/>
</dbReference>
<comment type="subcellular location">
    <subcellularLocation>
        <location evidence="2">Cell projection</location>
        <location evidence="2">Axon</location>
    </subcellularLocation>
    <subcellularLocation>
        <location evidence="1">Cytoplasm</location>
        <location evidence="1">Cytoskeleton</location>
    </subcellularLocation>
</comment>
<dbReference type="Proteomes" id="UP000007646">
    <property type="component" value="Unassembled WGS sequence"/>
</dbReference>
<comment type="similarity">
    <text evidence="13 14">Belongs to the intermediate filament family.</text>
</comment>
<accession>G3U6E7</accession>